<accession>A0A0F9INC8</accession>
<comment type="caution">
    <text evidence="2">The sequence shown here is derived from an EMBL/GenBank/DDBJ whole genome shotgun (WGS) entry which is preliminary data.</text>
</comment>
<dbReference type="InterPro" id="IPR059101">
    <property type="entry name" value="NFACT-R_2"/>
</dbReference>
<reference evidence="2" key="1">
    <citation type="journal article" date="2015" name="Nature">
        <title>Complex archaea that bridge the gap between prokaryotes and eukaryotes.</title>
        <authorList>
            <person name="Spang A."/>
            <person name="Saw J.H."/>
            <person name="Jorgensen S.L."/>
            <person name="Zaremba-Niedzwiedzka K."/>
            <person name="Martijn J."/>
            <person name="Lind A.E."/>
            <person name="van Eijk R."/>
            <person name="Schleper C."/>
            <person name="Guy L."/>
            <person name="Ettema T.J."/>
        </authorList>
    </citation>
    <scope>NUCLEOTIDE SEQUENCE</scope>
</reference>
<name>A0A0F9INC8_9ZZZZ</name>
<dbReference type="InterPro" id="IPR014729">
    <property type="entry name" value="Rossmann-like_a/b/a_fold"/>
</dbReference>
<feature type="domain" description="NFACT protein RNA binding" evidence="1">
    <location>
        <begin position="220"/>
        <end position="320"/>
    </location>
</feature>
<dbReference type="Gene3D" id="3.40.50.620">
    <property type="entry name" value="HUPs"/>
    <property type="match status" value="1"/>
</dbReference>
<dbReference type="PANTHER" id="PTHR11933">
    <property type="entry name" value="TRNA 5-METHYLAMINOMETHYL-2-THIOURIDYLATE -METHYLTRANSFERASE"/>
    <property type="match status" value="1"/>
</dbReference>
<protein>
    <recommendedName>
        <fullName evidence="1">NFACT protein RNA binding domain-containing protein</fullName>
    </recommendedName>
</protein>
<proteinExistence type="predicted"/>
<dbReference type="GO" id="GO:0005524">
    <property type="term" value="F:ATP binding"/>
    <property type="evidence" value="ECO:0007669"/>
    <property type="project" value="UniProtKB-KW"/>
</dbReference>
<dbReference type="Pfam" id="PF24167">
    <property type="entry name" value="DUF7411"/>
    <property type="match status" value="1"/>
</dbReference>
<organism evidence="2">
    <name type="scientific">marine sediment metagenome</name>
    <dbReference type="NCBI Taxonomy" id="412755"/>
    <lineage>
        <taxon>unclassified sequences</taxon>
        <taxon>metagenomes</taxon>
        <taxon>ecological metagenomes</taxon>
    </lineage>
</organism>
<sequence>MKALSLFSGGLDSSLAAKIIQKQGIQVEGVCFISPFLNAKKAEIAAHELGIPLHIIDISTDLIVLLQSPLYGFGKGANPCIDCHILMVKKAGSLMQEIGASFLISGEILGQRPKSQNRWALDIVEGKSGWKDYLLRPLTARNLPPTLPEREGWVKRENLLGIKGRTRCVQLEMARSLGIKSFPTPAGGCLLTDPIFSKKIKHLLGGGKLSLNEIELLKLGRHFLLKEGVKLIIGRNKTENTMILQLAIEGDTCLQVVDYPGPIGLLRKRDAGDEILFLAASITARYSDAPHVRTRVEYFGLPQKEKRYIEVTPAEDEKLETLKIGDR</sequence>
<dbReference type="GO" id="GO:0004810">
    <property type="term" value="F:CCA tRNA nucleotidyltransferase activity"/>
    <property type="evidence" value="ECO:0007669"/>
    <property type="project" value="InterPro"/>
</dbReference>
<dbReference type="Pfam" id="PF18297">
    <property type="entry name" value="NFACT-R_2"/>
    <property type="match status" value="1"/>
</dbReference>
<gene>
    <name evidence="2" type="ORF">LCGC14_1856350</name>
</gene>
<dbReference type="InterPro" id="IPR055834">
    <property type="entry name" value="DUF7411"/>
</dbReference>
<evidence type="ECO:0000259" key="1">
    <source>
        <dbReference type="Pfam" id="PF18297"/>
    </source>
</evidence>
<dbReference type="PANTHER" id="PTHR11933:SF6">
    <property type="entry name" value="THIL AANH DOMAIN-CONTAINING PROTEIN"/>
    <property type="match status" value="1"/>
</dbReference>
<dbReference type="EMBL" id="LAZR01018720">
    <property type="protein sequence ID" value="KKL95265.1"/>
    <property type="molecule type" value="Genomic_DNA"/>
</dbReference>
<dbReference type="SUPFAM" id="SSF52402">
    <property type="entry name" value="Adenine nucleotide alpha hydrolases-like"/>
    <property type="match status" value="1"/>
</dbReference>
<dbReference type="AlphaFoldDB" id="A0A0F9INC8"/>
<evidence type="ECO:0000313" key="2">
    <source>
        <dbReference type="EMBL" id="KKL95265.1"/>
    </source>
</evidence>